<name>A0A2S5DPR4_9BURK</name>
<feature type="transmembrane region" description="Helical" evidence="1">
    <location>
        <begin position="29"/>
        <end position="50"/>
    </location>
</feature>
<protein>
    <submittedName>
        <fullName evidence="2">Uncharacterized protein</fullName>
    </submittedName>
</protein>
<dbReference type="EMBL" id="PQVP01000003">
    <property type="protein sequence ID" value="POZ81053.1"/>
    <property type="molecule type" value="Genomic_DNA"/>
</dbReference>
<evidence type="ECO:0000256" key="1">
    <source>
        <dbReference type="SAM" id="Phobius"/>
    </source>
</evidence>
<reference evidence="2 3" key="1">
    <citation type="submission" date="2018-01" db="EMBL/GenBank/DDBJ databases">
        <title>Successful Treatment of Persistent Burkholderia cepacia Bacteremia with Ceftazidime-Avibactam.</title>
        <authorList>
            <person name="Tamma P."/>
            <person name="Fan Y."/>
            <person name="Bergman Y."/>
            <person name="Sick-Samuels A."/>
            <person name="Hsu A."/>
            <person name="Timp W."/>
            <person name="Simner P."/>
        </authorList>
    </citation>
    <scope>NUCLEOTIDE SEQUENCE [LARGE SCALE GENOMIC DNA]</scope>
    <source>
        <strain evidence="2 3">170816</strain>
    </source>
</reference>
<proteinExistence type="predicted"/>
<dbReference type="Proteomes" id="UP000238655">
    <property type="component" value="Chromosome 3"/>
</dbReference>
<feature type="transmembrane region" description="Helical" evidence="1">
    <location>
        <begin position="71"/>
        <end position="91"/>
    </location>
</feature>
<feature type="transmembrane region" description="Helical" evidence="1">
    <location>
        <begin position="185"/>
        <end position="205"/>
    </location>
</feature>
<keyword evidence="1" id="KW-0472">Membrane</keyword>
<accession>A0A2S5DPR4</accession>
<feature type="transmembrane region" description="Helical" evidence="1">
    <location>
        <begin position="111"/>
        <end position="131"/>
    </location>
</feature>
<comment type="caution">
    <text evidence="2">The sequence shown here is derived from an EMBL/GenBank/DDBJ whole genome shotgun (WGS) entry which is preliminary data.</text>
</comment>
<keyword evidence="1" id="KW-1133">Transmembrane helix</keyword>
<keyword evidence="1" id="KW-0812">Transmembrane</keyword>
<gene>
    <name evidence="2" type="ORF">C3743_36045</name>
</gene>
<feature type="transmembrane region" description="Helical" evidence="1">
    <location>
        <begin position="335"/>
        <end position="354"/>
    </location>
</feature>
<sequence length="406" mass="44856">MKRPTLKACIVGTWQDAWRAVGQMPDQHVLMLVVLVAIFFVEHFAMRAASTRYPDHAVLSALLKVRGFKSLVGNASNFANALLAVPLMRYVLLGNASSARNVSGKTYIRYFLHWVLYVSVQSLITWFIFTIHTSPRPLVALAGLITTLVLTVALAHFLFCYLLIFPRVALELPLQWKAVWSDMKGQRWSAFLIFMIAGFLPPFLLEAPIFSVPLLHAAPLPIQVVVKATLKIVEISLGAAATAWIYRRCVWRSDDGSEGLTGDGKPVTEAMPERGVRSFWQLDRSTASLSQDRSRQASSDRTLEGFLARNTEWLLPLGLYGMLVLLSNSGGPLPIGVRLITGLVAVFLLGKACYKAARASSPFATVVAGIIMATLAWLFYAHGAQAVYMLPYPFGQSTVHLHRHGF</sequence>
<dbReference type="RefSeq" id="WP_089464129.1">
    <property type="nucleotide sequence ID" value="NZ_CM009577.1"/>
</dbReference>
<feature type="transmembrane region" description="Helical" evidence="1">
    <location>
        <begin position="138"/>
        <end position="165"/>
    </location>
</feature>
<dbReference type="AlphaFoldDB" id="A0A2S5DPR4"/>
<feature type="transmembrane region" description="Helical" evidence="1">
    <location>
        <begin position="361"/>
        <end position="380"/>
    </location>
</feature>
<evidence type="ECO:0000313" key="3">
    <source>
        <dbReference type="Proteomes" id="UP000238655"/>
    </source>
</evidence>
<evidence type="ECO:0000313" key="2">
    <source>
        <dbReference type="EMBL" id="POZ81053.1"/>
    </source>
</evidence>
<organism evidence="2 3">
    <name type="scientific">Burkholderia contaminans</name>
    <dbReference type="NCBI Taxonomy" id="488447"/>
    <lineage>
        <taxon>Bacteria</taxon>
        <taxon>Pseudomonadati</taxon>
        <taxon>Pseudomonadota</taxon>
        <taxon>Betaproteobacteria</taxon>
        <taxon>Burkholderiales</taxon>
        <taxon>Burkholderiaceae</taxon>
        <taxon>Burkholderia</taxon>
        <taxon>Burkholderia cepacia complex</taxon>
    </lineage>
</organism>